<protein>
    <submittedName>
        <fullName evidence="5">GntR family transcriptional regulator</fullName>
    </submittedName>
</protein>
<dbReference type="AlphaFoldDB" id="A0A4R4Z838"/>
<dbReference type="PANTHER" id="PTHR44846">
    <property type="entry name" value="MANNOSYL-D-GLYCERATE TRANSPORT/METABOLISM SYSTEM REPRESSOR MNGR-RELATED"/>
    <property type="match status" value="1"/>
</dbReference>
<dbReference type="Gene3D" id="1.10.10.10">
    <property type="entry name" value="Winged helix-like DNA-binding domain superfamily/Winged helix DNA-binding domain"/>
    <property type="match status" value="1"/>
</dbReference>
<keyword evidence="2" id="KW-0238">DNA-binding</keyword>
<dbReference type="InterPro" id="IPR050679">
    <property type="entry name" value="Bact_HTH_transcr_reg"/>
</dbReference>
<sequence>MSGVFTFVILRVGFGEVVRTSWARRLPGVVRSRYVEIADTLAAELAQLPAGSRIAGEHEIAARFEVGRAAARAAMQELEQRLLVRRVRGAGTFVNRRIDYVISQRRAPSWHQTVREAGAEPRSVVRDVRRAPLPAAEAGLLERPAGSPASLLIRQYYVDDLLHGWSNEWIPADVLPDVEIAVHSVESVDSILRQMGRVRPVRSWCRVSNALPEPEVVAGLEIESGRPVWLVESVSRDSGTGLPVLFSRSWSRPDSARIVVEMDGPYQPEDE</sequence>
<dbReference type="InterPro" id="IPR036388">
    <property type="entry name" value="WH-like_DNA-bd_sf"/>
</dbReference>
<dbReference type="Proteomes" id="UP000294947">
    <property type="component" value="Unassembled WGS sequence"/>
</dbReference>
<evidence type="ECO:0000256" key="2">
    <source>
        <dbReference type="ARBA" id="ARBA00023125"/>
    </source>
</evidence>
<dbReference type="PANTHER" id="PTHR44846:SF1">
    <property type="entry name" value="MANNOSYL-D-GLYCERATE TRANSPORT_METABOLISM SYSTEM REPRESSOR MNGR-RELATED"/>
    <property type="match status" value="1"/>
</dbReference>
<dbReference type="SMART" id="SM00866">
    <property type="entry name" value="UTRA"/>
    <property type="match status" value="1"/>
</dbReference>
<reference evidence="5 6" key="1">
    <citation type="submission" date="2019-03" db="EMBL/GenBank/DDBJ databases">
        <title>Draft genome sequences of novel Actinobacteria.</title>
        <authorList>
            <person name="Sahin N."/>
            <person name="Ay H."/>
            <person name="Saygin H."/>
        </authorList>
    </citation>
    <scope>NUCLEOTIDE SEQUENCE [LARGE SCALE GENOMIC DNA]</scope>
    <source>
        <strain evidence="5 6">7K502</strain>
    </source>
</reference>
<dbReference type="SMART" id="SM00345">
    <property type="entry name" value="HTH_GNTR"/>
    <property type="match status" value="1"/>
</dbReference>
<evidence type="ECO:0000256" key="3">
    <source>
        <dbReference type="ARBA" id="ARBA00023163"/>
    </source>
</evidence>
<dbReference type="InterPro" id="IPR028978">
    <property type="entry name" value="Chorismate_lyase_/UTRA_dom_sf"/>
</dbReference>
<evidence type="ECO:0000256" key="1">
    <source>
        <dbReference type="ARBA" id="ARBA00023015"/>
    </source>
</evidence>
<name>A0A4R4Z838_9PSEU</name>
<dbReference type="GO" id="GO:0003677">
    <property type="term" value="F:DNA binding"/>
    <property type="evidence" value="ECO:0007669"/>
    <property type="project" value="UniProtKB-KW"/>
</dbReference>
<dbReference type="OrthoDB" id="3252280at2"/>
<dbReference type="PROSITE" id="PS50949">
    <property type="entry name" value="HTH_GNTR"/>
    <property type="match status" value="1"/>
</dbReference>
<comment type="caution">
    <text evidence="5">The sequence shown here is derived from an EMBL/GenBank/DDBJ whole genome shotgun (WGS) entry which is preliminary data.</text>
</comment>
<dbReference type="Pfam" id="PF00392">
    <property type="entry name" value="GntR"/>
    <property type="match status" value="1"/>
</dbReference>
<evidence type="ECO:0000313" key="6">
    <source>
        <dbReference type="Proteomes" id="UP000294947"/>
    </source>
</evidence>
<proteinExistence type="predicted"/>
<keyword evidence="3" id="KW-0804">Transcription</keyword>
<feature type="domain" description="HTH gntR-type" evidence="4">
    <location>
        <begin position="31"/>
        <end position="97"/>
    </location>
</feature>
<accession>A0A4R4Z838</accession>
<dbReference type="InterPro" id="IPR000524">
    <property type="entry name" value="Tscrpt_reg_HTH_GntR"/>
</dbReference>
<dbReference type="SUPFAM" id="SSF46785">
    <property type="entry name" value="Winged helix' DNA-binding domain"/>
    <property type="match status" value="1"/>
</dbReference>
<dbReference type="EMBL" id="SMKW01000006">
    <property type="protein sequence ID" value="TDD54325.1"/>
    <property type="molecule type" value="Genomic_DNA"/>
</dbReference>
<gene>
    <name evidence="5" type="ORF">E1288_06945</name>
</gene>
<dbReference type="GO" id="GO:0045892">
    <property type="term" value="P:negative regulation of DNA-templated transcription"/>
    <property type="evidence" value="ECO:0007669"/>
    <property type="project" value="TreeGrafter"/>
</dbReference>
<dbReference type="InterPro" id="IPR011663">
    <property type="entry name" value="UTRA"/>
</dbReference>
<evidence type="ECO:0000259" key="4">
    <source>
        <dbReference type="PROSITE" id="PS50949"/>
    </source>
</evidence>
<dbReference type="SUPFAM" id="SSF64288">
    <property type="entry name" value="Chorismate lyase-like"/>
    <property type="match status" value="1"/>
</dbReference>
<dbReference type="Pfam" id="PF07702">
    <property type="entry name" value="UTRA"/>
    <property type="match status" value="1"/>
</dbReference>
<organism evidence="5 6">
    <name type="scientific">Saccharopolyspora elongata</name>
    <dbReference type="NCBI Taxonomy" id="2530387"/>
    <lineage>
        <taxon>Bacteria</taxon>
        <taxon>Bacillati</taxon>
        <taxon>Actinomycetota</taxon>
        <taxon>Actinomycetes</taxon>
        <taxon>Pseudonocardiales</taxon>
        <taxon>Pseudonocardiaceae</taxon>
        <taxon>Saccharopolyspora</taxon>
    </lineage>
</organism>
<keyword evidence="1" id="KW-0805">Transcription regulation</keyword>
<dbReference type="InterPro" id="IPR036390">
    <property type="entry name" value="WH_DNA-bd_sf"/>
</dbReference>
<keyword evidence="6" id="KW-1185">Reference proteome</keyword>
<dbReference type="Gene3D" id="3.40.1410.10">
    <property type="entry name" value="Chorismate lyase-like"/>
    <property type="match status" value="1"/>
</dbReference>
<dbReference type="GO" id="GO:0003700">
    <property type="term" value="F:DNA-binding transcription factor activity"/>
    <property type="evidence" value="ECO:0007669"/>
    <property type="project" value="InterPro"/>
</dbReference>
<evidence type="ECO:0000313" key="5">
    <source>
        <dbReference type="EMBL" id="TDD54325.1"/>
    </source>
</evidence>